<dbReference type="RefSeq" id="WP_100377067.1">
    <property type="nucleotide sequence ID" value="NZ_PGFD01000002.1"/>
</dbReference>
<evidence type="ECO:0000313" key="1">
    <source>
        <dbReference type="EMBL" id="PJJ64013.1"/>
    </source>
</evidence>
<keyword evidence="2" id="KW-1185">Reference proteome</keyword>
<evidence type="ECO:0000313" key="2">
    <source>
        <dbReference type="Proteomes" id="UP000228740"/>
    </source>
</evidence>
<gene>
    <name evidence="1" type="ORF">CLV73_2366</name>
</gene>
<dbReference type="EMBL" id="PGFD01000002">
    <property type="protein sequence ID" value="PJJ64013.1"/>
    <property type="molecule type" value="Genomic_DNA"/>
</dbReference>
<accession>A0A2M9C0U1</accession>
<evidence type="ECO:0008006" key="3">
    <source>
        <dbReference type="Google" id="ProtNLM"/>
    </source>
</evidence>
<proteinExistence type="predicted"/>
<reference evidence="1 2" key="1">
    <citation type="submission" date="2017-11" db="EMBL/GenBank/DDBJ databases">
        <title>Genomic Encyclopedia of Archaeal and Bacterial Type Strains, Phase II (KMG-II): From Individual Species to Whole Genera.</title>
        <authorList>
            <person name="Goeker M."/>
        </authorList>
    </citation>
    <scope>NUCLEOTIDE SEQUENCE [LARGE SCALE GENOMIC DNA]</scope>
    <source>
        <strain evidence="1 2">DSM 27617</strain>
    </source>
</reference>
<comment type="caution">
    <text evidence="1">The sequence shown here is derived from an EMBL/GenBank/DDBJ whole genome shotgun (WGS) entry which is preliminary data.</text>
</comment>
<protein>
    <recommendedName>
        <fullName evidence="3">Nitrite reductase/ring-hydroxylating ferredoxin subunit</fullName>
    </recommendedName>
</protein>
<name>A0A2M9C0U1_9FLAO</name>
<dbReference type="Proteomes" id="UP000228740">
    <property type="component" value="Unassembled WGS sequence"/>
</dbReference>
<dbReference type="AlphaFoldDB" id="A0A2M9C0U1"/>
<dbReference type="OrthoDB" id="1272144at2"/>
<sequence length="151" mass="16817">MKKSFSIPFILTTLIFSILTLNSCGRTQDTVNCFPSSPINVTLNLNLPAYYDLNNTGGWIYINEQQSGTRGLIAVRNGSSFKIYDRNAPHLCPDTNTTLEVKDDIYILCPKDNTKWLLLTGSPTDGAATGLPPKTYTYNYDASSNILNIYY</sequence>
<organism evidence="1 2">
    <name type="scientific">Chryseobacterium geocarposphaerae</name>
    <dbReference type="NCBI Taxonomy" id="1416776"/>
    <lineage>
        <taxon>Bacteria</taxon>
        <taxon>Pseudomonadati</taxon>
        <taxon>Bacteroidota</taxon>
        <taxon>Flavobacteriia</taxon>
        <taxon>Flavobacteriales</taxon>
        <taxon>Weeksellaceae</taxon>
        <taxon>Chryseobacterium group</taxon>
        <taxon>Chryseobacterium</taxon>
    </lineage>
</organism>